<gene>
    <name evidence="3" type="ORF">VLY81_04060</name>
</gene>
<evidence type="ECO:0000313" key="3">
    <source>
        <dbReference type="EMBL" id="WRP15349.1"/>
    </source>
</evidence>
<feature type="domain" description="Peptidase M16 C-terminal" evidence="2">
    <location>
        <begin position="229"/>
        <end position="409"/>
    </location>
</feature>
<sequence>MPAGGPARPFHAAREPGRPGEQGMVPALTEKEAPEAGYGWFETRELAGLRLHVLTTRKFKLETARVAIRLPLVREHVTANALVPMVLRRGTRRLPTLQAIARHLESLYGARLSVDVGKVGDTHVIELRGETVADAHLPGWRPGTRQLEALLRLLFEMWLDPARGPEGRLRDEYVVQEREILRRRIEGIINNKRQYAVHRLMEEMFAGRPFALHRLGRLEDLPALDGRALDEAYRSRILGARADLLVVSSAPADDVAALARRVLDEVGWRPADGRLDEIAQAGPAQDGAPPERGDPRVVTETQPVRQAVLALGYRTPVRFASPDYPALVVCNGVLGGFPHSKLFVHVRERNSLAYFVYSRLESSHGALLVSAGVDPGLKDRAVAIIGEQLEAVRRGEIEPDEMEATRRALVRRWRVDEDDPNALIDHYLVGLVNGRQRPLGELIDQVARVGRDEIVAVARTVRADTFYFLTASEPAAPDASEGQPVASRGEGAS</sequence>
<accession>A0ABZ1BRI7</accession>
<reference evidence="4" key="1">
    <citation type="submission" date="2023-12" db="EMBL/GenBank/DDBJ databases">
        <title>Novel isolates from deep terrestrial aquifers shed light on the physiology and ecology of the class Limnochordia.</title>
        <authorList>
            <person name="Karnachuk O.V."/>
            <person name="Lukina A.P."/>
            <person name="Avakyan M.R."/>
            <person name="Kadnikov V."/>
            <person name="Begmatov S."/>
            <person name="Beletsky A.V."/>
            <person name="Mardanov A.V."/>
            <person name="Ravin N.V."/>
        </authorList>
    </citation>
    <scope>NUCLEOTIDE SEQUENCE [LARGE SCALE GENOMIC DNA]</scope>
    <source>
        <strain evidence="4">LN</strain>
    </source>
</reference>
<keyword evidence="4" id="KW-1185">Reference proteome</keyword>
<dbReference type="InterPro" id="IPR011249">
    <property type="entry name" value="Metalloenz_LuxS/M16"/>
</dbReference>
<evidence type="ECO:0000259" key="2">
    <source>
        <dbReference type="Pfam" id="PF05193"/>
    </source>
</evidence>
<feature type="region of interest" description="Disordered" evidence="1">
    <location>
        <begin position="1"/>
        <end position="24"/>
    </location>
</feature>
<dbReference type="Gene3D" id="3.30.830.10">
    <property type="entry name" value="Metalloenzyme, LuxS/M16 peptidase-like"/>
    <property type="match status" value="2"/>
</dbReference>
<name>A0ABZ1BRI7_9FIRM</name>
<dbReference type="SUPFAM" id="SSF63411">
    <property type="entry name" value="LuxS/MPP-like metallohydrolase"/>
    <property type="match status" value="2"/>
</dbReference>
<proteinExistence type="predicted"/>
<evidence type="ECO:0000256" key="1">
    <source>
        <dbReference type="SAM" id="MobiDB-lite"/>
    </source>
</evidence>
<dbReference type="InterPro" id="IPR007863">
    <property type="entry name" value="Peptidase_M16_C"/>
</dbReference>
<dbReference type="InterPro" id="IPR050361">
    <property type="entry name" value="MPP/UQCRC_Complex"/>
</dbReference>
<evidence type="ECO:0000313" key="4">
    <source>
        <dbReference type="Proteomes" id="UP001333102"/>
    </source>
</evidence>
<dbReference type="EMBL" id="CP141614">
    <property type="protein sequence ID" value="WRP15349.1"/>
    <property type="molecule type" value="Genomic_DNA"/>
</dbReference>
<dbReference type="Proteomes" id="UP001333102">
    <property type="component" value="Chromosome"/>
</dbReference>
<dbReference type="Pfam" id="PF05193">
    <property type="entry name" value="Peptidase_M16_C"/>
    <property type="match status" value="1"/>
</dbReference>
<dbReference type="PANTHER" id="PTHR11851">
    <property type="entry name" value="METALLOPROTEASE"/>
    <property type="match status" value="1"/>
</dbReference>
<dbReference type="PANTHER" id="PTHR11851:SF186">
    <property type="entry name" value="INACTIVE METALLOPROTEASE YMFF-RELATED"/>
    <property type="match status" value="1"/>
</dbReference>
<protein>
    <submittedName>
        <fullName evidence="3">Pitrilysin family protein</fullName>
    </submittedName>
</protein>
<dbReference type="NCBIfam" id="NF047422">
    <property type="entry name" value="YfmF_fam"/>
    <property type="match status" value="1"/>
</dbReference>
<feature type="region of interest" description="Disordered" evidence="1">
    <location>
        <begin position="474"/>
        <end position="493"/>
    </location>
</feature>
<dbReference type="RefSeq" id="WP_324669751.1">
    <property type="nucleotide sequence ID" value="NZ_CP141614.1"/>
</dbReference>
<organism evidence="3 4">
    <name type="scientific">Geochorda subterranea</name>
    <dbReference type="NCBI Taxonomy" id="3109564"/>
    <lineage>
        <taxon>Bacteria</taxon>
        <taxon>Bacillati</taxon>
        <taxon>Bacillota</taxon>
        <taxon>Limnochordia</taxon>
        <taxon>Limnochordales</taxon>
        <taxon>Geochordaceae</taxon>
        <taxon>Geochorda</taxon>
    </lineage>
</organism>